<proteinExistence type="predicted"/>
<dbReference type="Gramene" id="RZC65605">
    <property type="protein sequence ID" value="RZC65605"/>
    <property type="gene ID" value="C5167_009295"/>
</dbReference>
<evidence type="ECO:0000313" key="2">
    <source>
        <dbReference type="EMBL" id="RZC65605.1"/>
    </source>
</evidence>
<feature type="compositionally biased region" description="Low complexity" evidence="1">
    <location>
        <begin position="35"/>
        <end position="62"/>
    </location>
</feature>
<name>A0A4Y7K0W0_PAPSO</name>
<feature type="region of interest" description="Disordered" evidence="1">
    <location>
        <begin position="1"/>
        <end position="62"/>
    </location>
</feature>
<dbReference type="AlphaFoldDB" id="A0A4Y7K0W0"/>
<organism evidence="2 3">
    <name type="scientific">Papaver somniferum</name>
    <name type="common">Opium poppy</name>
    <dbReference type="NCBI Taxonomy" id="3469"/>
    <lineage>
        <taxon>Eukaryota</taxon>
        <taxon>Viridiplantae</taxon>
        <taxon>Streptophyta</taxon>
        <taxon>Embryophyta</taxon>
        <taxon>Tracheophyta</taxon>
        <taxon>Spermatophyta</taxon>
        <taxon>Magnoliopsida</taxon>
        <taxon>Ranunculales</taxon>
        <taxon>Papaveraceae</taxon>
        <taxon>Papaveroideae</taxon>
        <taxon>Papaver</taxon>
    </lineage>
</organism>
<dbReference type="EMBL" id="CM010720">
    <property type="protein sequence ID" value="RZC65605.1"/>
    <property type="molecule type" value="Genomic_DNA"/>
</dbReference>
<feature type="compositionally biased region" description="Basic and acidic residues" evidence="1">
    <location>
        <begin position="8"/>
        <end position="18"/>
    </location>
</feature>
<evidence type="ECO:0000256" key="1">
    <source>
        <dbReference type="SAM" id="MobiDB-lite"/>
    </source>
</evidence>
<sequence>MLRKMEKKKLEKLTRKGPENATPTPSALVSEARITTSKPNAATSSTSKTSTQLTRTNLMEQD</sequence>
<protein>
    <submittedName>
        <fullName evidence="2">Uncharacterized protein</fullName>
    </submittedName>
</protein>
<accession>A0A4Y7K0W0</accession>
<dbReference type="Proteomes" id="UP000316621">
    <property type="component" value="Chromosome 6"/>
</dbReference>
<gene>
    <name evidence="2" type="ORF">C5167_009295</name>
</gene>
<evidence type="ECO:0000313" key="3">
    <source>
        <dbReference type="Proteomes" id="UP000316621"/>
    </source>
</evidence>
<reference evidence="2 3" key="1">
    <citation type="journal article" date="2018" name="Science">
        <title>The opium poppy genome and morphinan production.</title>
        <authorList>
            <person name="Guo L."/>
            <person name="Winzer T."/>
            <person name="Yang X."/>
            <person name="Li Y."/>
            <person name="Ning Z."/>
            <person name="He Z."/>
            <person name="Teodor R."/>
            <person name="Lu Y."/>
            <person name="Bowser T.A."/>
            <person name="Graham I.A."/>
            <person name="Ye K."/>
        </authorList>
    </citation>
    <scope>NUCLEOTIDE SEQUENCE [LARGE SCALE GENOMIC DNA]</scope>
    <source>
        <strain evidence="3">cv. HN1</strain>
        <tissue evidence="2">Leaves</tissue>
    </source>
</reference>
<keyword evidence="3" id="KW-1185">Reference proteome</keyword>